<evidence type="ECO:0000259" key="2">
    <source>
        <dbReference type="Pfam" id="PF22936"/>
    </source>
</evidence>
<dbReference type="Pfam" id="PF14223">
    <property type="entry name" value="Retrotran_gag_2"/>
    <property type="match status" value="1"/>
</dbReference>
<feature type="compositionally biased region" description="Low complexity" evidence="1">
    <location>
        <begin position="297"/>
        <end position="313"/>
    </location>
</feature>
<dbReference type="Proteomes" id="UP001418222">
    <property type="component" value="Unassembled WGS sequence"/>
</dbReference>
<accession>A0AAP0BP92</accession>
<gene>
    <name evidence="3" type="ORF">KSP39_PZI008049</name>
</gene>
<comment type="caution">
    <text evidence="3">The sequence shown here is derived from an EMBL/GenBank/DDBJ whole genome shotgun (WGS) entry which is preliminary data.</text>
</comment>
<dbReference type="AlphaFoldDB" id="A0AAP0BP92"/>
<organism evidence="3 4">
    <name type="scientific">Platanthera zijinensis</name>
    <dbReference type="NCBI Taxonomy" id="2320716"/>
    <lineage>
        <taxon>Eukaryota</taxon>
        <taxon>Viridiplantae</taxon>
        <taxon>Streptophyta</taxon>
        <taxon>Embryophyta</taxon>
        <taxon>Tracheophyta</taxon>
        <taxon>Spermatophyta</taxon>
        <taxon>Magnoliopsida</taxon>
        <taxon>Liliopsida</taxon>
        <taxon>Asparagales</taxon>
        <taxon>Orchidaceae</taxon>
        <taxon>Orchidoideae</taxon>
        <taxon>Orchideae</taxon>
        <taxon>Orchidinae</taxon>
        <taxon>Platanthera</taxon>
    </lineage>
</organism>
<dbReference type="PANTHER" id="PTHR34676">
    <property type="entry name" value="DUF4219 DOMAIN-CONTAINING PROTEIN-RELATED"/>
    <property type="match status" value="1"/>
</dbReference>
<dbReference type="Pfam" id="PF22936">
    <property type="entry name" value="Pol_BBD"/>
    <property type="match status" value="1"/>
</dbReference>
<feature type="domain" description="Retrovirus-related Pol polyprotein from transposon TNT 1-94-like beta-barrel" evidence="2">
    <location>
        <begin position="210"/>
        <end position="252"/>
    </location>
</feature>
<keyword evidence="4" id="KW-1185">Reference proteome</keyword>
<feature type="region of interest" description="Disordered" evidence="1">
    <location>
        <begin position="293"/>
        <end position="313"/>
    </location>
</feature>
<evidence type="ECO:0000313" key="3">
    <source>
        <dbReference type="EMBL" id="KAK8944883.1"/>
    </source>
</evidence>
<evidence type="ECO:0000313" key="4">
    <source>
        <dbReference type="Proteomes" id="UP001418222"/>
    </source>
</evidence>
<dbReference type="EMBL" id="JBBWWQ010000006">
    <property type="protein sequence ID" value="KAK8944883.1"/>
    <property type="molecule type" value="Genomic_DNA"/>
</dbReference>
<protein>
    <recommendedName>
        <fullName evidence="2">Retrovirus-related Pol polyprotein from transposon TNT 1-94-like beta-barrel domain-containing protein</fullName>
    </recommendedName>
</protein>
<dbReference type="PANTHER" id="PTHR34676:SF8">
    <property type="entry name" value="TRANSMEMBRANE PROTEIN"/>
    <property type="match status" value="1"/>
</dbReference>
<sequence length="313" mass="35695">MAQHDHAFSEEQGISRPPLFTGSDYNYWKTRMRCFLISLDIEVWNMIEPNYTHPTYTVGDVVMEKPKDKWDDQDKLRCKNNAKVMNVLFCALDRTEFNRTCACNNAYEIWNLLEVTHEGTSQVKDSKLFQLESEFEKFRMEVDEDHKGKKKVLKAETWDDTTSEDASSSSTSEEEANMRLMGKSVIYDDECSVQSDTEVCWQAKDKEDVWYLDSGCSKHMTGNKEKFFSLEMKKGGVVTFGDNGKGKIIGIGVDNTENRYRRAVSLPLAITVTADVGHDPDVAAHEVTSQRYRGAISLSSRDSPRSSRSPLRS</sequence>
<proteinExistence type="predicted"/>
<name>A0AAP0BP92_9ASPA</name>
<reference evidence="3 4" key="1">
    <citation type="journal article" date="2022" name="Nat. Plants">
        <title>Genomes of leafy and leafless Platanthera orchids illuminate the evolution of mycoheterotrophy.</title>
        <authorList>
            <person name="Li M.H."/>
            <person name="Liu K.W."/>
            <person name="Li Z."/>
            <person name="Lu H.C."/>
            <person name="Ye Q.L."/>
            <person name="Zhang D."/>
            <person name="Wang J.Y."/>
            <person name="Li Y.F."/>
            <person name="Zhong Z.M."/>
            <person name="Liu X."/>
            <person name="Yu X."/>
            <person name="Liu D.K."/>
            <person name="Tu X.D."/>
            <person name="Liu B."/>
            <person name="Hao Y."/>
            <person name="Liao X.Y."/>
            <person name="Jiang Y.T."/>
            <person name="Sun W.H."/>
            <person name="Chen J."/>
            <person name="Chen Y.Q."/>
            <person name="Ai Y."/>
            <person name="Zhai J.W."/>
            <person name="Wu S.S."/>
            <person name="Zhou Z."/>
            <person name="Hsiao Y.Y."/>
            <person name="Wu W.L."/>
            <person name="Chen Y.Y."/>
            <person name="Lin Y.F."/>
            <person name="Hsu J.L."/>
            <person name="Li C.Y."/>
            <person name="Wang Z.W."/>
            <person name="Zhao X."/>
            <person name="Zhong W.Y."/>
            <person name="Ma X.K."/>
            <person name="Ma L."/>
            <person name="Huang J."/>
            <person name="Chen G.Z."/>
            <person name="Huang M.Z."/>
            <person name="Huang L."/>
            <person name="Peng D.H."/>
            <person name="Luo Y.B."/>
            <person name="Zou S.Q."/>
            <person name="Chen S.P."/>
            <person name="Lan S."/>
            <person name="Tsai W.C."/>
            <person name="Van de Peer Y."/>
            <person name="Liu Z.J."/>
        </authorList>
    </citation>
    <scope>NUCLEOTIDE SEQUENCE [LARGE SCALE GENOMIC DNA]</scope>
    <source>
        <strain evidence="3">Lor287</strain>
    </source>
</reference>
<evidence type="ECO:0000256" key="1">
    <source>
        <dbReference type="SAM" id="MobiDB-lite"/>
    </source>
</evidence>
<dbReference type="InterPro" id="IPR054722">
    <property type="entry name" value="PolX-like_BBD"/>
</dbReference>